<protein>
    <submittedName>
        <fullName evidence="4">Outer membrane protein</fullName>
    </submittedName>
</protein>
<keyword evidence="3" id="KW-0732">Signal</keyword>
<evidence type="ECO:0000256" key="2">
    <source>
        <dbReference type="SAM" id="MobiDB-lite"/>
    </source>
</evidence>
<dbReference type="EMBL" id="CP003282">
    <property type="protein sequence ID" value="AFG38613.1"/>
    <property type="molecule type" value="Genomic_DNA"/>
</dbReference>
<dbReference type="STRING" id="889378.Spiaf_2583"/>
<dbReference type="PANTHER" id="PTHR30203">
    <property type="entry name" value="OUTER MEMBRANE CATION EFFLUX PROTEIN"/>
    <property type="match status" value="1"/>
</dbReference>
<dbReference type="Gene3D" id="1.20.1600.10">
    <property type="entry name" value="Outer membrane efflux proteins (OEP)"/>
    <property type="match status" value="1"/>
</dbReference>
<dbReference type="RefSeq" id="WP_014456595.1">
    <property type="nucleotide sequence ID" value="NC_017098.1"/>
</dbReference>
<evidence type="ECO:0000313" key="5">
    <source>
        <dbReference type="Proteomes" id="UP000007383"/>
    </source>
</evidence>
<feature type="signal peptide" evidence="3">
    <location>
        <begin position="1"/>
        <end position="23"/>
    </location>
</feature>
<sequence>MKKPRLLISLACGVLLVGAPLLGAETAEFSAGVLRLEEFLDTVARHNPDLQLAELALQEAQAGYRAARAGAGPQLELDADLYSFDRRRIDPENGAPGGPGGAFVAETHTVEPRLRGAVSLLGDGRLNLETGAALRRAEGSPIDANALEYSLKPYVSAQFSQPVFPGGRFIETRSLAARDDLARSGVVAANISQADLQRRLHEIAVEVYGSVSSLRNAVETLGFAVALEDERLAQAEQDLADGLISDRQLLRLQVGANRTREALLNTRDNLRSLERRLEELAGGGIGIGDLELQSDPPVPSFDTPDQPVSADVRRAERRVQEAELQQLIGRVDRAARLSVFARLEPRYPEQRNEPDQPGAAVSDLLEGAGTDWTVGFGLRIPLYDGGAARQTALAEDLAVQQAQIEVQQARDAAEREDADYAERLQLLRQRLDLLEADLELARQTEEDLAERVTAGTAGRLQLDEARLDRMQAADAAQQARWDLAAVLAQRQVLP</sequence>
<dbReference type="HOGENOM" id="CLU_551961_0_0_12"/>
<dbReference type="KEGG" id="sfc:Spiaf_2583"/>
<keyword evidence="1" id="KW-0175">Coiled coil</keyword>
<feature type="coiled-coil region" evidence="1">
    <location>
        <begin position="256"/>
        <end position="283"/>
    </location>
</feature>
<dbReference type="AlphaFoldDB" id="H9UM70"/>
<name>H9UM70_SPIAZ</name>
<dbReference type="GO" id="GO:0015562">
    <property type="term" value="F:efflux transmembrane transporter activity"/>
    <property type="evidence" value="ECO:0007669"/>
    <property type="project" value="InterPro"/>
</dbReference>
<evidence type="ECO:0000313" key="4">
    <source>
        <dbReference type="EMBL" id="AFG38613.1"/>
    </source>
</evidence>
<dbReference type="SUPFAM" id="SSF56954">
    <property type="entry name" value="Outer membrane efflux proteins (OEP)"/>
    <property type="match status" value="1"/>
</dbReference>
<reference evidence="5" key="1">
    <citation type="journal article" date="2013" name="Stand. Genomic Sci.">
        <title>Complete genome sequence of the halophilic bacterium Spirochaeta africana type strain (Z-7692(T)) from the alkaline Lake Magadi in the East African Rift.</title>
        <authorList>
            <person name="Liolos K."/>
            <person name="Abt B."/>
            <person name="Scheuner C."/>
            <person name="Teshima H."/>
            <person name="Held B."/>
            <person name="Lapidus A."/>
            <person name="Nolan M."/>
            <person name="Lucas S."/>
            <person name="Deshpande S."/>
            <person name="Cheng J.F."/>
            <person name="Tapia R."/>
            <person name="Goodwin L.A."/>
            <person name="Pitluck S."/>
            <person name="Pagani I."/>
            <person name="Ivanova N."/>
            <person name="Mavromatis K."/>
            <person name="Mikhailova N."/>
            <person name="Huntemann M."/>
            <person name="Pati A."/>
            <person name="Chen A."/>
            <person name="Palaniappan K."/>
            <person name="Land M."/>
            <person name="Rohde M."/>
            <person name="Tindall B.J."/>
            <person name="Detter J.C."/>
            <person name="Goker M."/>
            <person name="Bristow J."/>
            <person name="Eisen J.A."/>
            <person name="Markowitz V."/>
            <person name="Hugenholtz P."/>
            <person name="Woyke T."/>
            <person name="Klenk H.P."/>
            <person name="Kyrpides N.C."/>
        </authorList>
    </citation>
    <scope>NUCLEOTIDE SEQUENCE</scope>
    <source>
        <strain evidence="5">ATCC 700263 / DSM 8902 / Z-7692</strain>
    </source>
</reference>
<evidence type="ECO:0000256" key="3">
    <source>
        <dbReference type="SAM" id="SignalP"/>
    </source>
</evidence>
<feature type="chain" id="PRO_5003622826" evidence="3">
    <location>
        <begin position="24"/>
        <end position="494"/>
    </location>
</feature>
<feature type="region of interest" description="Disordered" evidence="2">
    <location>
        <begin position="288"/>
        <end position="308"/>
    </location>
</feature>
<dbReference type="PATRIC" id="fig|889378.3.peg.2559"/>
<proteinExistence type="predicted"/>
<gene>
    <name evidence="4" type="ordered locus">Spiaf_2583</name>
</gene>
<organism evidence="4 5">
    <name type="scientific">Spirochaeta africana (strain ATCC 700263 / DSM 8902 / Z-7692)</name>
    <dbReference type="NCBI Taxonomy" id="889378"/>
    <lineage>
        <taxon>Bacteria</taxon>
        <taxon>Pseudomonadati</taxon>
        <taxon>Spirochaetota</taxon>
        <taxon>Spirochaetia</taxon>
        <taxon>Spirochaetales</taxon>
        <taxon>Spirochaetaceae</taxon>
        <taxon>Spirochaeta</taxon>
    </lineage>
</organism>
<accession>H9UM70</accession>
<evidence type="ECO:0000256" key="1">
    <source>
        <dbReference type="SAM" id="Coils"/>
    </source>
</evidence>
<keyword evidence="5" id="KW-1185">Reference proteome</keyword>
<dbReference type="InterPro" id="IPR010131">
    <property type="entry name" value="MdtP/NodT-like"/>
</dbReference>
<feature type="coiled-coil region" evidence="1">
    <location>
        <begin position="399"/>
        <end position="451"/>
    </location>
</feature>
<dbReference type="Proteomes" id="UP000007383">
    <property type="component" value="Chromosome"/>
</dbReference>